<feature type="region of interest" description="Disordered" evidence="2">
    <location>
        <begin position="696"/>
        <end position="785"/>
    </location>
</feature>
<dbReference type="Gene3D" id="2.30.42.10">
    <property type="match status" value="1"/>
</dbReference>
<keyword evidence="7" id="KW-1185">Reference proteome</keyword>
<dbReference type="InterPro" id="IPR052118">
    <property type="entry name" value="Rho-GAP_regulator"/>
</dbReference>
<evidence type="ECO:0000256" key="1">
    <source>
        <dbReference type="ARBA" id="ARBA00022468"/>
    </source>
</evidence>
<dbReference type="Gene3D" id="2.60.40.150">
    <property type="entry name" value="C2 domain"/>
    <property type="match status" value="1"/>
</dbReference>
<dbReference type="EMBL" id="OC860872">
    <property type="protein sequence ID" value="CAD7628976.1"/>
    <property type="molecule type" value="Genomic_DNA"/>
</dbReference>
<dbReference type="SUPFAM" id="SSF49562">
    <property type="entry name" value="C2 domain (Calcium/lipid-binding domain, CaLB)"/>
    <property type="match status" value="1"/>
</dbReference>
<dbReference type="InterPro" id="IPR036034">
    <property type="entry name" value="PDZ_sf"/>
</dbReference>
<feature type="compositionally biased region" description="Polar residues" evidence="2">
    <location>
        <begin position="543"/>
        <end position="555"/>
    </location>
</feature>
<accession>A0A7R9Q2G8</accession>
<evidence type="ECO:0000313" key="7">
    <source>
        <dbReference type="Proteomes" id="UP000759131"/>
    </source>
</evidence>
<feature type="compositionally biased region" description="Polar residues" evidence="2">
    <location>
        <begin position="707"/>
        <end position="725"/>
    </location>
</feature>
<dbReference type="Gene3D" id="1.10.555.10">
    <property type="entry name" value="Rho GTPase activation protein"/>
    <property type="match status" value="1"/>
</dbReference>
<dbReference type="InterPro" id="IPR057459">
    <property type="entry name" value="SYDE1/2_C2"/>
</dbReference>
<dbReference type="PANTHER" id="PTHR46150">
    <property type="entry name" value="RHO GTPASE-ACTIVATING PROTEIN 100F"/>
    <property type="match status" value="1"/>
</dbReference>
<evidence type="ECO:0000256" key="2">
    <source>
        <dbReference type="SAM" id="MobiDB-lite"/>
    </source>
</evidence>
<sequence>MVVRVPARQCSTPSSGGYHCIPETRVPLMSDQFCTHERRSLSAATADVVRHILFSNMLCCGRKKGSRDVRGQQILGEGSASAYGGLAHHHHHQQPVNALHFRKGQSNGGKSAGETMLYSIECSAHMNADPYPPPPPTLSVLREKVRHILFSNMLCCGRKKGSRDVRGQQILGEGSASAYGGLAHHHHHQQPVNALHFRKGGPLAGPYHSQQLPLRSRMPEMVVQSDFRKVSGITSEVFRQIEAVENDFDSTTAAYFESVEKRGEMVIRLLNPQTLGRAGVEAGRRYGTATTQGGGHHSSAQFVEIIKRPGQTLGLYIREGDGYRCSDGVFISRIALESAVYNSGLLKVGDEVLAVNLVDVRRMSLDDVVIIMSIPRRLVLTIRSHIYSGSQSAIMARKSMGNDYRNLPVVVVKREVEDEPYDEGTSQRDSENGHLMQARLKGLPDNIPAMAVPLDGQIYRALPPRPEDEVIYYNTQPLQLRTSMSGTYPSMQVRDDMWSDQRTGVSHSRPYGIITQQPNVLRRQYPRTIDNLSAQVHQYYSSGYSSDVPQSSRRSGSMGVTRAAVHRPPSTGRQRYWEDYAMAGSAPNSGHFRGQRLLRTESDHGIPPTMSDDFLDRYMRPLSRTSVSTTGGYPSVASMQDLKQRRIDELRNSSSNQAINSILRRRNPYFDGSASDTETSSPSHYLLGQRSLGSYSRMVRGGGGSRDSFQLRSSSLPRTRPQSQDYPYFSRTPPSRRPPRQTVRFERPPLGYDEDSDGAVSAPELPATRPRRMGRRTTSPNTTYSSDEYQNWMVRAPSTSAIYECVRRGKQLPLSSHSINKIANSAESLLDTIRSEQKRTLLADLYASRAAITGKTSSMLPMGREDSNRALNKSILNPFTMDYLRGSIPNPTPVKPSEDSRLHLLSLNPREFFKYRPEKPERGLQSEGFSGLVNVHLLAGRGLRASTGHVSEHYRDVYCVLECDRIHKARTVVRSGEQSFDWDEVFDVDLFDTKEIAFLLYTWDPQFRHKLCYKGVLHLSSLSLNETPAHSLALKMEPRGTLYVKLRYKDLQSTFQRPIVTPSGQTVNAIFGVDVESVVNRENSGLNVPLIVKRCVDEIEKRGLDLVGIYRLCGSSVRKKMLREGFEKNAWLCDLSPEHVPDINVIASDVFVRHCDKFYLTKLCTTGPMSSTQFL</sequence>
<dbReference type="PROSITE" id="PS50004">
    <property type="entry name" value="C2"/>
    <property type="match status" value="1"/>
</dbReference>
<dbReference type="Pfam" id="PF00595">
    <property type="entry name" value="PDZ"/>
    <property type="match status" value="1"/>
</dbReference>
<dbReference type="InterPro" id="IPR008936">
    <property type="entry name" value="Rho_GTPase_activation_prot"/>
</dbReference>
<dbReference type="GO" id="GO:0097060">
    <property type="term" value="C:synaptic membrane"/>
    <property type="evidence" value="ECO:0007669"/>
    <property type="project" value="TreeGrafter"/>
</dbReference>
<evidence type="ECO:0000259" key="4">
    <source>
        <dbReference type="PROSITE" id="PS50106"/>
    </source>
</evidence>
<feature type="domain" description="Rho-GAP" evidence="5">
    <location>
        <begin position="1073"/>
        <end position="1175"/>
    </location>
</feature>
<dbReference type="SUPFAM" id="SSF50156">
    <property type="entry name" value="PDZ domain-like"/>
    <property type="match status" value="1"/>
</dbReference>
<dbReference type="GO" id="GO:0016477">
    <property type="term" value="P:cell migration"/>
    <property type="evidence" value="ECO:0007669"/>
    <property type="project" value="TreeGrafter"/>
</dbReference>
<dbReference type="GO" id="GO:0030030">
    <property type="term" value="P:cell projection organization"/>
    <property type="evidence" value="ECO:0007669"/>
    <property type="project" value="TreeGrafter"/>
</dbReference>
<gene>
    <name evidence="6" type="ORF">OSB1V03_LOCUS9394</name>
</gene>
<feature type="compositionally biased region" description="Polar residues" evidence="2">
    <location>
        <begin position="776"/>
        <end position="785"/>
    </location>
</feature>
<organism evidence="6">
    <name type="scientific">Medioppia subpectinata</name>
    <dbReference type="NCBI Taxonomy" id="1979941"/>
    <lineage>
        <taxon>Eukaryota</taxon>
        <taxon>Metazoa</taxon>
        <taxon>Ecdysozoa</taxon>
        <taxon>Arthropoda</taxon>
        <taxon>Chelicerata</taxon>
        <taxon>Arachnida</taxon>
        <taxon>Acari</taxon>
        <taxon>Acariformes</taxon>
        <taxon>Sarcoptiformes</taxon>
        <taxon>Oribatida</taxon>
        <taxon>Brachypylina</taxon>
        <taxon>Oppioidea</taxon>
        <taxon>Oppiidae</taxon>
        <taxon>Medioppia</taxon>
    </lineage>
</organism>
<dbReference type="SUPFAM" id="SSF48350">
    <property type="entry name" value="GTPase activation domain, GAP"/>
    <property type="match status" value="1"/>
</dbReference>
<dbReference type="InterPro" id="IPR001478">
    <property type="entry name" value="PDZ"/>
</dbReference>
<dbReference type="InterPro" id="IPR000008">
    <property type="entry name" value="C2_dom"/>
</dbReference>
<dbReference type="InterPro" id="IPR035892">
    <property type="entry name" value="C2_domain_sf"/>
</dbReference>
<evidence type="ECO:0000259" key="3">
    <source>
        <dbReference type="PROSITE" id="PS50004"/>
    </source>
</evidence>
<dbReference type="InterPro" id="IPR000198">
    <property type="entry name" value="RhoGAP_dom"/>
</dbReference>
<proteinExistence type="predicted"/>
<dbReference type="GO" id="GO:0046578">
    <property type="term" value="P:regulation of Ras protein signal transduction"/>
    <property type="evidence" value="ECO:0007669"/>
    <property type="project" value="TreeGrafter"/>
</dbReference>
<dbReference type="AlphaFoldDB" id="A0A7R9Q2G8"/>
<feature type="domain" description="PDZ" evidence="4">
    <location>
        <begin position="302"/>
        <end position="372"/>
    </location>
</feature>
<name>A0A7R9Q2G8_9ACAR</name>
<evidence type="ECO:0000259" key="5">
    <source>
        <dbReference type="PROSITE" id="PS50238"/>
    </source>
</evidence>
<protein>
    <recommendedName>
        <fullName evidence="8">Rho GTPase-activating protein 100F</fullName>
    </recommendedName>
</protein>
<dbReference type="PANTHER" id="PTHR46150:SF3">
    <property type="entry name" value="RHO GTPASE-ACTIVATING PROTEIN 100F"/>
    <property type="match status" value="1"/>
</dbReference>
<dbReference type="SMART" id="SM00228">
    <property type="entry name" value="PDZ"/>
    <property type="match status" value="1"/>
</dbReference>
<dbReference type="GO" id="GO:0005096">
    <property type="term" value="F:GTPase activator activity"/>
    <property type="evidence" value="ECO:0007669"/>
    <property type="project" value="UniProtKB-KW"/>
</dbReference>
<dbReference type="Pfam" id="PF00620">
    <property type="entry name" value="RhoGAP"/>
    <property type="match status" value="1"/>
</dbReference>
<dbReference type="CDD" id="cd06718">
    <property type="entry name" value="PDZ_Par6-like"/>
    <property type="match status" value="1"/>
</dbReference>
<dbReference type="Pfam" id="PF25336">
    <property type="entry name" value="C2_SYDE"/>
    <property type="match status" value="1"/>
</dbReference>
<dbReference type="OrthoDB" id="120383at2759"/>
<dbReference type="EMBL" id="CAJPIZ010006297">
    <property type="protein sequence ID" value="CAG2109406.1"/>
    <property type="molecule type" value="Genomic_DNA"/>
</dbReference>
<dbReference type="PROSITE" id="PS50106">
    <property type="entry name" value="PDZ"/>
    <property type="match status" value="1"/>
</dbReference>
<dbReference type="PROSITE" id="PS50238">
    <property type="entry name" value="RHOGAP"/>
    <property type="match status" value="1"/>
</dbReference>
<feature type="non-terminal residue" evidence="6">
    <location>
        <position position="1"/>
    </location>
</feature>
<evidence type="ECO:0000313" key="6">
    <source>
        <dbReference type="EMBL" id="CAD7628976.1"/>
    </source>
</evidence>
<dbReference type="CDD" id="cd00030">
    <property type="entry name" value="C2"/>
    <property type="match status" value="1"/>
</dbReference>
<feature type="region of interest" description="Disordered" evidence="2">
    <location>
        <begin position="543"/>
        <end position="570"/>
    </location>
</feature>
<feature type="domain" description="C2" evidence="3">
    <location>
        <begin position="916"/>
        <end position="1032"/>
    </location>
</feature>
<evidence type="ECO:0008006" key="8">
    <source>
        <dbReference type="Google" id="ProtNLM"/>
    </source>
</evidence>
<keyword evidence="1" id="KW-0343">GTPase activation</keyword>
<dbReference type="GO" id="GO:0007165">
    <property type="term" value="P:signal transduction"/>
    <property type="evidence" value="ECO:0007669"/>
    <property type="project" value="InterPro"/>
</dbReference>
<dbReference type="Proteomes" id="UP000759131">
    <property type="component" value="Unassembled WGS sequence"/>
</dbReference>
<reference evidence="6" key="1">
    <citation type="submission" date="2020-11" db="EMBL/GenBank/DDBJ databases">
        <authorList>
            <person name="Tran Van P."/>
        </authorList>
    </citation>
    <scope>NUCLEOTIDE SEQUENCE</scope>
</reference>